<dbReference type="EC" id="2.5.1.48" evidence="1"/>
<evidence type="ECO:0000313" key="1">
    <source>
        <dbReference type="EMBL" id="KAJ1890275.1"/>
    </source>
</evidence>
<reference evidence="1" key="1">
    <citation type="submission" date="2022-07" db="EMBL/GenBank/DDBJ databases">
        <title>Phylogenomic reconstructions and comparative analyses of Kickxellomycotina fungi.</title>
        <authorList>
            <person name="Reynolds N.K."/>
            <person name="Stajich J.E."/>
            <person name="Barry K."/>
            <person name="Grigoriev I.V."/>
            <person name="Crous P."/>
            <person name="Smith M.E."/>
        </authorList>
    </citation>
    <scope>NUCLEOTIDE SEQUENCE</scope>
    <source>
        <strain evidence="1">Benny 63K</strain>
    </source>
</reference>
<organism evidence="1 2">
    <name type="scientific">Kickxella alabastrina</name>
    <dbReference type="NCBI Taxonomy" id="61397"/>
    <lineage>
        <taxon>Eukaryota</taxon>
        <taxon>Fungi</taxon>
        <taxon>Fungi incertae sedis</taxon>
        <taxon>Zoopagomycota</taxon>
        <taxon>Kickxellomycotina</taxon>
        <taxon>Kickxellomycetes</taxon>
        <taxon>Kickxellales</taxon>
        <taxon>Kickxellaceae</taxon>
        <taxon>Kickxella</taxon>
    </lineage>
</organism>
<accession>A0ACC1I8J4</accession>
<protein>
    <submittedName>
        <fullName evidence="1">Cystathionine gamma-synthase</fullName>
        <ecNumber evidence="1">2.5.1.48</ecNumber>
    </submittedName>
</protein>
<gene>
    <name evidence="1" type="primary">STR2_2</name>
    <name evidence="1" type="ORF">LPJ66_007579</name>
</gene>
<dbReference type="EMBL" id="JANBPG010001372">
    <property type="protein sequence ID" value="KAJ1890275.1"/>
    <property type="molecule type" value="Genomic_DNA"/>
</dbReference>
<keyword evidence="1" id="KW-0808">Transferase</keyword>
<sequence>MHSEVPLGECVPPSTRYAVSVSLPKWEDNVDYEKGESRVVDRMVSGYPRFFIAKPIQALVTALKDRFALPNETAMLFPSIACAKRCVAFIYDQAPKQHSGDADYVMPRPRQVRIVQHVVEPINKKAAAKDAVSNALREPVSIYCVLFPEYLFPLAKQYWQHTGDGITARLADHCLHIARINEEVEQDVKPYSPFGSGGSSRRKQGSGYHRASPNVLTPSSSVASTPIPEVFSPGAYTARSPVDEGALSEIGLEADAYVEERFGRNLNLKYATEMKAALRRRIAGALSDEEQKQGAQVERGVAGLSPDDVYLVSTGMGAVFQTHQALLAINRRKSVCFGFPYTDTLKILKKFGPGAYFLGQGEGGDYEELERILERHSQDADEEPILAIFTECPSNPLLKTADLPRLRELADRYSAALVVDETIGSFANVDVLSWADVVVSSLTKVFSGDSNVMGGSIVLNPTRSHYSSLRAAFGAQFEDLLWCEDAVFLERNSRDFMSRVPRINANALVVAELLAASPKVLHINYPKFTTAANYERIKRPTADAGYGGLLSVDFVGGEDASREFYNNLACCKGPSLGTNFTLASPYTILAHYAELDWAAQFGVSPNLVRISIGLEPRDELLAMIQTALDAIPA</sequence>
<dbReference type="Proteomes" id="UP001150581">
    <property type="component" value="Unassembled WGS sequence"/>
</dbReference>
<evidence type="ECO:0000313" key="2">
    <source>
        <dbReference type="Proteomes" id="UP001150581"/>
    </source>
</evidence>
<proteinExistence type="predicted"/>
<comment type="caution">
    <text evidence="1">The sequence shown here is derived from an EMBL/GenBank/DDBJ whole genome shotgun (WGS) entry which is preliminary data.</text>
</comment>
<keyword evidence="2" id="KW-1185">Reference proteome</keyword>
<name>A0ACC1I8J4_9FUNG</name>